<sequence>MLPFYVLIIAFILSGILIRLIHKSYKWTLAGKLALSFMLGFTALGHFLFSEGMRKMLPDFIPMKEGVIYLTGLIEFAAALGIHFKGFRKVTGWLLILFFVMILPANIKAAMDNLNYKTGNYDGPGLSYLWFRVPFQLLLMGWTYYFVIRNKG</sequence>
<evidence type="ECO:0000313" key="2">
    <source>
        <dbReference type="EMBL" id="MBD8488830.1"/>
    </source>
</evidence>
<keyword evidence="1" id="KW-0812">Transmembrane</keyword>
<keyword evidence="1" id="KW-1133">Transmembrane helix</keyword>
<feature type="transmembrane region" description="Helical" evidence="1">
    <location>
        <begin position="67"/>
        <end position="84"/>
    </location>
</feature>
<protein>
    <recommendedName>
        <fullName evidence="4">DoxX family protein</fullName>
    </recommendedName>
</protein>
<accession>A0ABR9AJE8</accession>
<feature type="transmembrane region" description="Helical" evidence="1">
    <location>
        <begin position="91"/>
        <end position="109"/>
    </location>
</feature>
<dbReference type="Proteomes" id="UP000647133">
    <property type="component" value="Unassembled WGS sequence"/>
</dbReference>
<evidence type="ECO:0008006" key="4">
    <source>
        <dbReference type="Google" id="ProtNLM"/>
    </source>
</evidence>
<feature type="transmembrane region" description="Helical" evidence="1">
    <location>
        <begin position="6"/>
        <end position="22"/>
    </location>
</feature>
<evidence type="ECO:0000256" key="1">
    <source>
        <dbReference type="SAM" id="Phobius"/>
    </source>
</evidence>
<keyword evidence="3" id="KW-1185">Reference proteome</keyword>
<evidence type="ECO:0000313" key="3">
    <source>
        <dbReference type="Proteomes" id="UP000647133"/>
    </source>
</evidence>
<feature type="transmembrane region" description="Helical" evidence="1">
    <location>
        <begin position="129"/>
        <end position="148"/>
    </location>
</feature>
<feature type="transmembrane region" description="Helical" evidence="1">
    <location>
        <begin position="29"/>
        <end position="47"/>
    </location>
</feature>
<comment type="caution">
    <text evidence="2">The sequence shown here is derived from an EMBL/GenBank/DDBJ whole genome shotgun (WGS) entry which is preliminary data.</text>
</comment>
<organism evidence="2 3">
    <name type="scientific">Echinicola arenosa</name>
    <dbReference type="NCBI Taxonomy" id="2774144"/>
    <lineage>
        <taxon>Bacteria</taxon>
        <taxon>Pseudomonadati</taxon>
        <taxon>Bacteroidota</taxon>
        <taxon>Cytophagia</taxon>
        <taxon>Cytophagales</taxon>
        <taxon>Cyclobacteriaceae</taxon>
        <taxon>Echinicola</taxon>
    </lineage>
</organism>
<gene>
    <name evidence="2" type="ORF">IFO69_08750</name>
</gene>
<dbReference type="EMBL" id="JACYTQ010000002">
    <property type="protein sequence ID" value="MBD8488830.1"/>
    <property type="molecule type" value="Genomic_DNA"/>
</dbReference>
<keyword evidence="1" id="KW-0472">Membrane</keyword>
<dbReference type="PANTHER" id="PTHR36974">
    <property type="entry name" value="MEMBRANE PROTEIN-RELATED"/>
    <property type="match status" value="1"/>
</dbReference>
<dbReference type="PANTHER" id="PTHR36974:SF1">
    <property type="entry name" value="DOXX FAMILY MEMBRANE PROTEIN"/>
    <property type="match status" value="1"/>
</dbReference>
<proteinExistence type="predicted"/>
<reference evidence="2 3" key="1">
    <citation type="submission" date="2020-09" db="EMBL/GenBank/DDBJ databases">
        <title>Echinicola sp. CAU 1574 isolated from sand of Sido Beach.</title>
        <authorList>
            <person name="Kim W."/>
        </authorList>
    </citation>
    <scope>NUCLEOTIDE SEQUENCE [LARGE SCALE GENOMIC DNA]</scope>
    <source>
        <strain evidence="2 3">CAU 1574</strain>
    </source>
</reference>
<dbReference type="RefSeq" id="WP_192009679.1">
    <property type="nucleotide sequence ID" value="NZ_JACYTQ010000002.1"/>
</dbReference>
<name>A0ABR9AJE8_9BACT</name>